<evidence type="ECO:0000256" key="1">
    <source>
        <dbReference type="SAM" id="Coils"/>
    </source>
</evidence>
<evidence type="ECO:0000256" key="2">
    <source>
        <dbReference type="SAM" id="MobiDB-lite"/>
    </source>
</evidence>
<sequence>MANPRHHHPIAIRPPSVANPLQPSCLFRLSDDSLEALRKLVLSGSQELVELDFGDDEPTLYIPAPAASSQPARTYSLSLSPLSPPYEILNRSTAHPQSPYTLLTIPATRYSIRQTTVSDAARHKLRLGAELADKKREDRKIVQLETDPVRSQSRGRSRGGKSQAAGSVRVSSGSSIDRIKKVSNGLGNSSPLARADSLEREYLGPGSGPVSTGTNGGLSVPLSSSLLKRVEIGGGPSRGSSIDTLKRGESRRAGNGGDHRESSSEREILGGSMPSFKRKDRSDSEAGLNGSRSTADKKKRRTIDASFLASSIKKPDAHLSVPSSTVSTTSDQGSIASRGRVPSPDLRHVPLQSSHLNPATARSKDRKLSPVGSPSSSARPAITSPAGKITKASSSVPSPMRKQTNKPSSSTSASMSTTDKPKQGSRSTGGSKARDFSSSSSSEGEDDRVQTTKTESSKNPSTSSNTNTTNTMKKRRGSFSDSSASSSASPPRHHSRSRPLQPPPVPSIIPPSDPVMPQSSSPPSFKFVLPSMSLKDLRERFKRLYPTYQALNEKLEIEKRRAESVLAGEREEKGLSWKELERDVKIRGKLHKELEEIKERLKKGAERRKMT</sequence>
<feature type="compositionally biased region" description="Low complexity" evidence="2">
    <location>
        <begin position="451"/>
        <end position="471"/>
    </location>
</feature>
<feature type="region of interest" description="Disordered" evidence="2">
    <location>
        <begin position="139"/>
        <end position="193"/>
    </location>
</feature>
<protein>
    <submittedName>
        <fullName evidence="3">Uncharacterized protein</fullName>
    </submittedName>
</protein>
<feature type="compositionally biased region" description="Low complexity" evidence="2">
    <location>
        <begin position="160"/>
        <end position="175"/>
    </location>
</feature>
<dbReference type="EMBL" id="LN483157">
    <property type="protein sequence ID" value="CED84098.1"/>
    <property type="molecule type" value="Genomic_DNA"/>
</dbReference>
<name>A0A0F7SVV8_PHARH</name>
<feature type="compositionally biased region" description="Low complexity" evidence="2">
    <location>
        <begin position="479"/>
        <end position="490"/>
    </location>
</feature>
<feature type="compositionally biased region" description="Pro residues" evidence="2">
    <location>
        <begin position="500"/>
        <end position="514"/>
    </location>
</feature>
<organism evidence="3">
    <name type="scientific">Phaffia rhodozyma</name>
    <name type="common">Yeast</name>
    <name type="synonym">Xanthophyllomyces dendrorhous</name>
    <dbReference type="NCBI Taxonomy" id="264483"/>
    <lineage>
        <taxon>Eukaryota</taxon>
        <taxon>Fungi</taxon>
        <taxon>Dikarya</taxon>
        <taxon>Basidiomycota</taxon>
        <taxon>Agaricomycotina</taxon>
        <taxon>Tremellomycetes</taxon>
        <taxon>Cystofilobasidiales</taxon>
        <taxon>Mrakiaceae</taxon>
        <taxon>Phaffia</taxon>
    </lineage>
</organism>
<feature type="compositionally biased region" description="Low complexity" evidence="2">
    <location>
        <begin position="408"/>
        <end position="418"/>
    </location>
</feature>
<feature type="coiled-coil region" evidence="1">
    <location>
        <begin position="552"/>
        <end position="607"/>
    </location>
</feature>
<reference evidence="3" key="1">
    <citation type="submission" date="2014-08" db="EMBL/GenBank/DDBJ databases">
        <authorList>
            <person name="Sharma Rahul"/>
            <person name="Thines Marco"/>
        </authorList>
    </citation>
    <scope>NUCLEOTIDE SEQUENCE</scope>
</reference>
<feature type="compositionally biased region" description="Basic and acidic residues" evidence="2">
    <location>
        <begin position="244"/>
        <end position="268"/>
    </location>
</feature>
<feature type="compositionally biased region" description="Polar residues" evidence="2">
    <location>
        <begin position="391"/>
        <end position="407"/>
    </location>
</feature>
<proteinExistence type="predicted"/>
<dbReference type="AlphaFoldDB" id="A0A0F7SVV8"/>
<accession>A0A0F7SVV8</accession>
<evidence type="ECO:0000313" key="3">
    <source>
        <dbReference type="EMBL" id="CED84098.1"/>
    </source>
</evidence>
<keyword evidence="1" id="KW-0175">Coiled coil</keyword>
<feature type="compositionally biased region" description="Low complexity" evidence="2">
    <location>
        <begin position="320"/>
        <end position="330"/>
    </location>
</feature>
<feature type="region of interest" description="Disordered" evidence="2">
    <location>
        <begin position="230"/>
        <end position="524"/>
    </location>
</feature>